<sequence length="170" mass="17576">MRLLVIMALVALCALVGIPGATAARADAPSCSAGSCEGKNAEATGCSADELLIEDSSESSGGSTLQMYYSSACQTVWAIFTDTVEAYFGVAELVTVPNGGGLEQVDQQVLGSADTGSMQSNNYVTETGMTQWNQSVKACGLPQNEPAESEDPQPDGGTAVNILGWCTAWH</sequence>
<dbReference type="Proteomes" id="UP001592528">
    <property type="component" value="Unassembled WGS sequence"/>
</dbReference>
<evidence type="ECO:0000256" key="1">
    <source>
        <dbReference type="SAM" id="SignalP"/>
    </source>
</evidence>
<keyword evidence="3" id="KW-1185">Reference proteome</keyword>
<dbReference type="InterPro" id="IPR021224">
    <property type="entry name" value="DUF2690"/>
</dbReference>
<feature type="signal peptide" evidence="1">
    <location>
        <begin position="1"/>
        <end position="23"/>
    </location>
</feature>
<feature type="chain" id="PRO_5046123272" evidence="1">
    <location>
        <begin position="24"/>
        <end position="170"/>
    </location>
</feature>
<protein>
    <submittedName>
        <fullName evidence="2">DUF2690 domain-containing protein</fullName>
    </submittedName>
</protein>
<name>A0ABV6UUI2_9ACTN</name>
<gene>
    <name evidence="2" type="ORF">ACEZDJ_27595</name>
</gene>
<reference evidence="2 3" key="1">
    <citation type="submission" date="2024-09" db="EMBL/GenBank/DDBJ databases">
        <authorList>
            <person name="Lee S.D."/>
        </authorList>
    </citation>
    <scope>NUCLEOTIDE SEQUENCE [LARGE SCALE GENOMIC DNA]</scope>
    <source>
        <strain evidence="2 3">N1-5</strain>
    </source>
</reference>
<comment type="caution">
    <text evidence="2">The sequence shown here is derived from an EMBL/GenBank/DDBJ whole genome shotgun (WGS) entry which is preliminary data.</text>
</comment>
<organism evidence="2 3">
    <name type="scientific">Streptacidiphilus cavernicola</name>
    <dbReference type="NCBI Taxonomy" id="3342716"/>
    <lineage>
        <taxon>Bacteria</taxon>
        <taxon>Bacillati</taxon>
        <taxon>Actinomycetota</taxon>
        <taxon>Actinomycetes</taxon>
        <taxon>Kitasatosporales</taxon>
        <taxon>Streptomycetaceae</taxon>
        <taxon>Streptacidiphilus</taxon>
    </lineage>
</organism>
<evidence type="ECO:0000313" key="2">
    <source>
        <dbReference type="EMBL" id="MFC1405051.1"/>
    </source>
</evidence>
<keyword evidence="1" id="KW-0732">Signal</keyword>
<proteinExistence type="predicted"/>
<dbReference type="EMBL" id="JBHEZZ010000018">
    <property type="protein sequence ID" value="MFC1405051.1"/>
    <property type="molecule type" value="Genomic_DNA"/>
</dbReference>
<dbReference type="RefSeq" id="WP_030259443.1">
    <property type="nucleotide sequence ID" value="NZ_JBHEZZ010000018.1"/>
</dbReference>
<accession>A0ABV6UUI2</accession>
<evidence type="ECO:0000313" key="3">
    <source>
        <dbReference type="Proteomes" id="UP001592528"/>
    </source>
</evidence>
<dbReference type="Pfam" id="PF10901">
    <property type="entry name" value="DUF2690"/>
    <property type="match status" value="1"/>
</dbReference>